<comment type="caution">
    <text evidence="3">The sequence shown here is derived from an EMBL/GenBank/DDBJ whole genome shotgun (WGS) entry which is preliminary data.</text>
</comment>
<protein>
    <submittedName>
        <fullName evidence="3">Class I SAM-dependent methyltransferase</fullName>
    </submittedName>
</protein>
<dbReference type="Proteomes" id="UP000824201">
    <property type="component" value="Unassembled WGS sequence"/>
</dbReference>
<sequence length="250" mass="29214">MEAYSKFAEVYDLFMQDIPYEQWCNYITDLLHKYGIMDGIVLELGCGTGNLTKRLASKGYDMIGVDNSEAMLEVAMEKERTNPQGILYLLQDMREFELYGTVRAVVSVCDSMNYLLEEGELEQVFRLVNNYLDPKGIFIFDLKTDYYYRNDTGDQIFGENQEDSSFIWENYYYEEEKINEYALTIFTKEEGDLYRKSEEVHYQRAYDLNEVCQALARAGMEFIAAYEEGSNETPKETSERIYIVARESGK</sequence>
<keyword evidence="1" id="KW-0808">Transferase</keyword>
<dbReference type="InterPro" id="IPR041698">
    <property type="entry name" value="Methyltransf_25"/>
</dbReference>
<dbReference type="CDD" id="cd02440">
    <property type="entry name" value="AdoMet_MTases"/>
    <property type="match status" value="1"/>
</dbReference>
<accession>A0A9D1EBT0</accession>
<name>A0A9D1EBT0_9FIRM</name>
<dbReference type="GO" id="GO:0032259">
    <property type="term" value="P:methylation"/>
    <property type="evidence" value="ECO:0007669"/>
    <property type="project" value="UniProtKB-KW"/>
</dbReference>
<dbReference type="EMBL" id="DVHN01000002">
    <property type="protein sequence ID" value="HIR87442.1"/>
    <property type="molecule type" value="Genomic_DNA"/>
</dbReference>
<evidence type="ECO:0000313" key="3">
    <source>
        <dbReference type="EMBL" id="HIR87442.1"/>
    </source>
</evidence>
<dbReference type="AlphaFoldDB" id="A0A9D1EBT0"/>
<proteinExistence type="predicted"/>
<dbReference type="Gene3D" id="2.20.25.110">
    <property type="entry name" value="S-adenosyl-L-methionine-dependent methyltransferases"/>
    <property type="match status" value="1"/>
</dbReference>
<evidence type="ECO:0000259" key="2">
    <source>
        <dbReference type="Pfam" id="PF13649"/>
    </source>
</evidence>
<keyword evidence="3" id="KW-0489">Methyltransferase</keyword>
<dbReference type="SUPFAM" id="SSF53335">
    <property type="entry name" value="S-adenosyl-L-methionine-dependent methyltransferases"/>
    <property type="match status" value="1"/>
</dbReference>
<dbReference type="Gene3D" id="3.40.50.150">
    <property type="entry name" value="Vaccinia Virus protein VP39"/>
    <property type="match status" value="1"/>
</dbReference>
<dbReference type="Pfam" id="PF13649">
    <property type="entry name" value="Methyltransf_25"/>
    <property type="match status" value="1"/>
</dbReference>
<reference evidence="3" key="2">
    <citation type="journal article" date="2021" name="PeerJ">
        <title>Extensive microbial diversity within the chicken gut microbiome revealed by metagenomics and culture.</title>
        <authorList>
            <person name="Gilroy R."/>
            <person name="Ravi A."/>
            <person name="Getino M."/>
            <person name="Pursley I."/>
            <person name="Horton D.L."/>
            <person name="Alikhan N.F."/>
            <person name="Baker D."/>
            <person name="Gharbi K."/>
            <person name="Hall N."/>
            <person name="Watson M."/>
            <person name="Adriaenssens E.M."/>
            <person name="Foster-Nyarko E."/>
            <person name="Jarju S."/>
            <person name="Secka A."/>
            <person name="Antonio M."/>
            <person name="Oren A."/>
            <person name="Chaudhuri R.R."/>
            <person name="La Ragione R."/>
            <person name="Hildebrand F."/>
            <person name="Pallen M.J."/>
        </authorList>
    </citation>
    <scope>NUCLEOTIDE SEQUENCE</scope>
    <source>
        <strain evidence="3">ChiW13-3771</strain>
    </source>
</reference>
<evidence type="ECO:0000313" key="4">
    <source>
        <dbReference type="Proteomes" id="UP000824201"/>
    </source>
</evidence>
<dbReference type="GO" id="GO:0008168">
    <property type="term" value="F:methyltransferase activity"/>
    <property type="evidence" value="ECO:0007669"/>
    <property type="project" value="UniProtKB-KW"/>
</dbReference>
<feature type="domain" description="Methyltransferase" evidence="2">
    <location>
        <begin position="41"/>
        <end position="136"/>
    </location>
</feature>
<reference evidence="3" key="1">
    <citation type="submission" date="2020-10" db="EMBL/GenBank/DDBJ databases">
        <authorList>
            <person name="Gilroy R."/>
        </authorList>
    </citation>
    <scope>NUCLEOTIDE SEQUENCE</scope>
    <source>
        <strain evidence="3">ChiW13-3771</strain>
    </source>
</reference>
<gene>
    <name evidence="3" type="ORF">IAC96_00680</name>
</gene>
<dbReference type="InterPro" id="IPR029063">
    <property type="entry name" value="SAM-dependent_MTases_sf"/>
</dbReference>
<dbReference type="PANTHER" id="PTHR43861">
    <property type="entry name" value="TRANS-ACONITATE 2-METHYLTRANSFERASE-RELATED"/>
    <property type="match status" value="1"/>
</dbReference>
<organism evidence="3 4">
    <name type="scientific">Candidatus Fimimorpha faecalis</name>
    <dbReference type="NCBI Taxonomy" id="2840824"/>
    <lineage>
        <taxon>Bacteria</taxon>
        <taxon>Bacillati</taxon>
        <taxon>Bacillota</taxon>
        <taxon>Clostridia</taxon>
        <taxon>Eubacteriales</taxon>
        <taxon>Candidatus Fimimorpha</taxon>
    </lineage>
</organism>
<evidence type="ECO:0000256" key="1">
    <source>
        <dbReference type="ARBA" id="ARBA00022679"/>
    </source>
</evidence>